<accession>A0A6C0QSF4</accession>
<dbReference type="AlphaFoldDB" id="A0A6C0QSF4"/>
<protein>
    <submittedName>
        <fullName evidence="1">Uncharacterized protein</fullName>
    </submittedName>
</protein>
<reference evidence="1 2" key="1">
    <citation type="journal article" date="2020" name="Int. J. Med. Microbiol.">
        <title>Discovery of Paenibacillus larvae ERIC V: Phenotypic and genomic comparison to genotypes ERIC I-IV reveal different inventories of virulence factors which correlate with epidemiological prevalences of American Foulbrood.</title>
        <authorList>
            <person name="Beims H."/>
            <person name="Bunk B."/>
            <person name="Erler S."/>
            <person name="Mohr K.I."/>
            <person name="Sproer C."/>
            <person name="Pradella S."/>
            <person name="Gunther G."/>
            <person name="Rohde M."/>
            <person name="von der Ohe W."/>
            <person name="Steinert M."/>
        </authorList>
    </citation>
    <scope>NUCLEOTIDE SEQUENCE [LARGE SCALE GENOMIC DNA]</scope>
    <source>
        <strain evidence="1">Eric_V</strain>
    </source>
</reference>
<sequence length="65" mass="7584">MTQIEKSELAEKRNLDLILCVEALNQIEAIVDLPLLRNKTRVNEIRKILSAFKRELDRRELVHGS</sequence>
<name>A0A6C0QSF4_9BACL</name>
<organism evidence="1 2">
    <name type="scientific">Paenibacillus larvae subsp. larvae</name>
    <dbReference type="NCBI Taxonomy" id="147375"/>
    <lineage>
        <taxon>Bacteria</taxon>
        <taxon>Bacillati</taxon>
        <taxon>Bacillota</taxon>
        <taxon>Bacilli</taxon>
        <taxon>Bacillales</taxon>
        <taxon>Paenibacillaceae</taxon>
        <taxon>Paenibacillus</taxon>
    </lineage>
</organism>
<dbReference type="Proteomes" id="UP000464330">
    <property type="component" value="Chromosome"/>
</dbReference>
<gene>
    <name evidence="1" type="ORF">ERICV_02018</name>
</gene>
<dbReference type="EMBL" id="CP019717">
    <property type="protein sequence ID" value="QHZ51166.1"/>
    <property type="molecule type" value="Genomic_DNA"/>
</dbReference>
<evidence type="ECO:0000313" key="2">
    <source>
        <dbReference type="Proteomes" id="UP000464330"/>
    </source>
</evidence>
<proteinExistence type="predicted"/>
<evidence type="ECO:0000313" key="1">
    <source>
        <dbReference type="EMBL" id="QHZ51166.1"/>
    </source>
</evidence>
<dbReference type="RefSeq" id="WP_172423205.1">
    <property type="nucleotide sequence ID" value="NZ_CP019717.1"/>
</dbReference>